<keyword evidence="1" id="KW-0812">Transmembrane</keyword>
<feature type="non-terminal residue" evidence="2">
    <location>
        <position position="94"/>
    </location>
</feature>
<protein>
    <submittedName>
        <fullName evidence="2">Uncharacterized protein</fullName>
    </submittedName>
</protein>
<accession>A0AAD8E363</accession>
<keyword evidence="1" id="KW-1133">Transmembrane helix</keyword>
<reference evidence="2" key="1">
    <citation type="journal article" date="2023" name="IScience">
        <title>Live-bearing cockroach genome reveals convergent evolutionary mechanisms linked to viviparity in insects and beyond.</title>
        <authorList>
            <person name="Fouks B."/>
            <person name="Harrison M.C."/>
            <person name="Mikhailova A.A."/>
            <person name="Marchal E."/>
            <person name="English S."/>
            <person name="Carruthers M."/>
            <person name="Jennings E.C."/>
            <person name="Chiamaka E.L."/>
            <person name="Frigard R.A."/>
            <person name="Pippel M."/>
            <person name="Attardo G.M."/>
            <person name="Benoit J.B."/>
            <person name="Bornberg-Bauer E."/>
            <person name="Tobe S.S."/>
        </authorList>
    </citation>
    <scope>NUCLEOTIDE SEQUENCE</scope>
    <source>
        <strain evidence="2">Stay&amp;Tobe</strain>
    </source>
</reference>
<keyword evidence="3" id="KW-1185">Reference proteome</keyword>
<organism evidence="2 3">
    <name type="scientific">Diploptera punctata</name>
    <name type="common">Pacific beetle cockroach</name>
    <dbReference type="NCBI Taxonomy" id="6984"/>
    <lineage>
        <taxon>Eukaryota</taxon>
        <taxon>Metazoa</taxon>
        <taxon>Ecdysozoa</taxon>
        <taxon>Arthropoda</taxon>
        <taxon>Hexapoda</taxon>
        <taxon>Insecta</taxon>
        <taxon>Pterygota</taxon>
        <taxon>Neoptera</taxon>
        <taxon>Polyneoptera</taxon>
        <taxon>Dictyoptera</taxon>
        <taxon>Blattodea</taxon>
        <taxon>Blaberoidea</taxon>
        <taxon>Blaberidae</taxon>
        <taxon>Diplopterinae</taxon>
        <taxon>Diploptera</taxon>
    </lineage>
</organism>
<gene>
    <name evidence="2" type="ORF">L9F63_007730</name>
</gene>
<feature type="non-terminal residue" evidence="2">
    <location>
        <position position="1"/>
    </location>
</feature>
<dbReference type="AlphaFoldDB" id="A0AAD8E363"/>
<dbReference type="EMBL" id="JASPKZ010010240">
    <property type="protein sequence ID" value="KAJ9575069.1"/>
    <property type="molecule type" value="Genomic_DNA"/>
</dbReference>
<comment type="caution">
    <text evidence="2">The sequence shown here is derived from an EMBL/GenBank/DDBJ whole genome shotgun (WGS) entry which is preliminary data.</text>
</comment>
<sequence length="94" mass="11084">RNHFVFTLQFLNLQFESMIIVQFFLNYEVLFMICFSQFTEVSELISIVSSLWSTGVMSFLGGFLLTSVGGPMNLWISIEEKGYEFRFVNHYLRF</sequence>
<evidence type="ECO:0000313" key="3">
    <source>
        <dbReference type="Proteomes" id="UP001233999"/>
    </source>
</evidence>
<feature type="transmembrane region" description="Helical" evidence="1">
    <location>
        <begin position="20"/>
        <end position="38"/>
    </location>
</feature>
<keyword evidence="1" id="KW-0472">Membrane</keyword>
<dbReference type="Proteomes" id="UP001233999">
    <property type="component" value="Unassembled WGS sequence"/>
</dbReference>
<evidence type="ECO:0000313" key="2">
    <source>
        <dbReference type="EMBL" id="KAJ9575069.1"/>
    </source>
</evidence>
<reference evidence="2" key="2">
    <citation type="submission" date="2023-05" db="EMBL/GenBank/DDBJ databases">
        <authorList>
            <person name="Fouks B."/>
        </authorList>
    </citation>
    <scope>NUCLEOTIDE SEQUENCE</scope>
    <source>
        <strain evidence="2">Stay&amp;Tobe</strain>
        <tissue evidence="2">Testes</tissue>
    </source>
</reference>
<name>A0AAD8E363_DIPPU</name>
<evidence type="ECO:0000256" key="1">
    <source>
        <dbReference type="SAM" id="Phobius"/>
    </source>
</evidence>
<proteinExistence type="predicted"/>